<organism evidence="1 2">
    <name type="scientific">Eumeta variegata</name>
    <name type="common">Bagworm moth</name>
    <name type="synonym">Eumeta japonica</name>
    <dbReference type="NCBI Taxonomy" id="151549"/>
    <lineage>
        <taxon>Eukaryota</taxon>
        <taxon>Metazoa</taxon>
        <taxon>Ecdysozoa</taxon>
        <taxon>Arthropoda</taxon>
        <taxon>Hexapoda</taxon>
        <taxon>Insecta</taxon>
        <taxon>Pterygota</taxon>
        <taxon>Neoptera</taxon>
        <taxon>Endopterygota</taxon>
        <taxon>Lepidoptera</taxon>
        <taxon>Glossata</taxon>
        <taxon>Ditrysia</taxon>
        <taxon>Tineoidea</taxon>
        <taxon>Psychidae</taxon>
        <taxon>Oiketicinae</taxon>
        <taxon>Eumeta</taxon>
    </lineage>
</organism>
<accession>A0A4C2A9A9</accession>
<proteinExistence type="predicted"/>
<evidence type="ECO:0000313" key="2">
    <source>
        <dbReference type="Proteomes" id="UP000299102"/>
    </source>
</evidence>
<comment type="caution">
    <text evidence="1">The sequence shown here is derived from an EMBL/GenBank/DDBJ whole genome shotgun (WGS) entry which is preliminary data.</text>
</comment>
<sequence>MGTPPKVSIGKGRGASPLPQTCAKPLECHPVLEVSPALYTRLHKTGYVSHVSRPQSCSTPKCINCTRAGCEDVAHSALSQECGVRAKWDAIARTKVAYC</sequence>
<dbReference type="EMBL" id="BGZK01002934">
    <property type="protein sequence ID" value="GBP97451.1"/>
    <property type="molecule type" value="Genomic_DNA"/>
</dbReference>
<dbReference type="AlphaFoldDB" id="A0A4C2A9A9"/>
<keyword evidence="2" id="KW-1185">Reference proteome</keyword>
<reference evidence="1 2" key="1">
    <citation type="journal article" date="2019" name="Commun. Biol.">
        <title>The bagworm genome reveals a unique fibroin gene that provides high tensile strength.</title>
        <authorList>
            <person name="Kono N."/>
            <person name="Nakamura H."/>
            <person name="Ohtoshi R."/>
            <person name="Tomita M."/>
            <person name="Numata K."/>
            <person name="Arakawa K."/>
        </authorList>
    </citation>
    <scope>NUCLEOTIDE SEQUENCE [LARGE SCALE GENOMIC DNA]</scope>
</reference>
<protein>
    <submittedName>
        <fullName evidence="1">Uncharacterized protein</fullName>
    </submittedName>
</protein>
<dbReference type="Proteomes" id="UP000299102">
    <property type="component" value="Unassembled WGS sequence"/>
</dbReference>
<name>A0A4C2A9A9_EUMVA</name>
<gene>
    <name evidence="1" type="ORF">EVAR_61158_1</name>
</gene>
<dbReference type="OrthoDB" id="10022108at2759"/>
<evidence type="ECO:0000313" key="1">
    <source>
        <dbReference type="EMBL" id="GBP97451.1"/>
    </source>
</evidence>